<dbReference type="InterPro" id="IPR003423">
    <property type="entry name" value="OMP_efflux"/>
</dbReference>
<dbReference type="OrthoDB" id="9783163at2"/>
<accession>A0A328FHS1</accession>
<gene>
    <name evidence="4" type="ORF">DO021_07135</name>
    <name evidence="3" type="ORF">EYB58_03290</name>
</gene>
<dbReference type="GO" id="GO:0005886">
    <property type="term" value="C:plasma membrane"/>
    <property type="evidence" value="ECO:0007669"/>
    <property type="project" value="UniProtKB-SubCell"/>
</dbReference>
<dbReference type="Pfam" id="PF02321">
    <property type="entry name" value="OEP"/>
    <property type="match status" value="2"/>
</dbReference>
<dbReference type="EMBL" id="QLNI01000012">
    <property type="protein sequence ID" value="RAM02693.1"/>
    <property type="molecule type" value="Genomic_DNA"/>
</dbReference>
<dbReference type="PANTHER" id="PTHR30203">
    <property type="entry name" value="OUTER MEMBRANE CATION EFFLUX PROTEIN"/>
    <property type="match status" value="1"/>
</dbReference>
<evidence type="ECO:0000256" key="2">
    <source>
        <dbReference type="RuleBase" id="RU362097"/>
    </source>
</evidence>
<dbReference type="Proteomes" id="UP000293902">
    <property type="component" value="Chromosome"/>
</dbReference>
<comment type="subcellular location">
    <subcellularLocation>
        <location evidence="2">Cell membrane</location>
        <topology evidence="2">Lipid-anchor</topology>
    </subcellularLocation>
</comment>
<dbReference type="AlphaFoldDB" id="A0A328FHS1"/>
<dbReference type="RefSeq" id="WP_111955318.1">
    <property type="nucleotide sequence ID" value="NZ_CP036313.1"/>
</dbReference>
<dbReference type="PROSITE" id="PS51257">
    <property type="entry name" value="PROKAR_LIPOPROTEIN"/>
    <property type="match status" value="1"/>
</dbReference>
<keyword evidence="2" id="KW-0449">Lipoprotein</keyword>
<dbReference type="Gene3D" id="2.20.200.10">
    <property type="entry name" value="Outer membrane efflux proteins (OEP)"/>
    <property type="match status" value="1"/>
</dbReference>
<evidence type="ECO:0000256" key="1">
    <source>
        <dbReference type="ARBA" id="ARBA00007613"/>
    </source>
</evidence>
<keyword evidence="2" id="KW-0812">Transmembrane</keyword>
<dbReference type="GO" id="GO:0015562">
    <property type="term" value="F:efflux transmembrane transporter activity"/>
    <property type="evidence" value="ECO:0007669"/>
    <property type="project" value="InterPro"/>
</dbReference>
<keyword evidence="2" id="KW-1134">Transmembrane beta strand</keyword>
<keyword evidence="2" id="KW-0564">Palmitate</keyword>
<evidence type="ECO:0000313" key="5">
    <source>
        <dbReference type="Proteomes" id="UP000248798"/>
    </source>
</evidence>
<dbReference type="InterPro" id="IPR010131">
    <property type="entry name" value="MdtP/NodT-like"/>
</dbReference>
<protein>
    <submittedName>
        <fullName evidence="3">Efflux transporter outer membrane subunit</fullName>
    </submittedName>
    <submittedName>
        <fullName evidence="4">RND transporter</fullName>
    </submittedName>
</protein>
<dbReference type="PANTHER" id="PTHR30203:SF33">
    <property type="entry name" value="BLR4455 PROTEIN"/>
    <property type="match status" value="1"/>
</dbReference>
<reference evidence="4 5" key="1">
    <citation type="submission" date="2018-06" db="EMBL/GenBank/DDBJ databases">
        <title>Complete Genome Sequence of Desulfobacter hydrogenophilus (DSM3380).</title>
        <authorList>
            <person name="Marietou A."/>
            <person name="Schreiber L."/>
            <person name="Marshall I."/>
            <person name="Jorgensen B."/>
        </authorList>
    </citation>
    <scope>NUCLEOTIDE SEQUENCE [LARGE SCALE GENOMIC DNA]</scope>
    <source>
        <strain evidence="4 5">DSM 3380</strain>
    </source>
</reference>
<comment type="similarity">
    <text evidence="1 2">Belongs to the outer membrane factor (OMF) (TC 1.B.17) family.</text>
</comment>
<proteinExistence type="inferred from homology"/>
<organism evidence="4 5">
    <name type="scientific">Desulfobacter hydrogenophilus</name>
    <dbReference type="NCBI Taxonomy" id="2291"/>
    <lineage>
        <taxon>Bacteria</taxon>
        <taxon>Pseudomonadati</taxon>
        <taxon>Thermodesulfobacteriota</taxon>
        <taxon>Desulfobacteria</taxon>
        <taxon>Desulfobacterales</taxon>
        <taxon>Desulfobacteraceae</taxon>
        <taxon>Desulfobacter</taxon>
    </lineage>
</organism>
<dbReference type="EMBL" id="CP036313">
    <property type="protein sequence ID" value="QBH12031.1"/>
    <property type="molecule type" value="Genomic_DNA"/>
</dbReference>
<evidence type="ECO:0000313" key="4">
    <source>
        <dbReference type="EMBL" id="RAM02693.1"/>
    </source>
</evidence>
<evidence type="ECO:0000313" key="3">
    <source>
        <dbReference type="EMBL" id="QBH12031.1"/>
    </source>
</evidence>
<keyword evidence="2" id="KW-0472">Membrane</keyword>
<dbReference type="SUPFAM" id="SSF56954">
    <property type="entry name" value="Outer membrane efflux proteins (OEP)"/>
    <property type="match status" value="1"/>
</dbReference>
<sequence length="505" mass="54837">MENNNKIVHYALIGVCLLTFAGCAVGPDFQRPAPPDVTGYTSTPLAANLNSSPTMLGDPQNIIKEERLNKYWWRAMGSEQLETLICEALEHNPTLMAAEATLRQAQELYAAKAGSTLYPQADANLTGQRQRFNPNSSGLTDDAREFGLYNAGVGVTYTFDLAGGNRRALEALAARSDYQQFQLEGARLTLVANIVTTAITQASLKRQTEIIENILKSQENQLELTLERIRLGHKEPDDALALQTQLEQTRAKIPPLHYQLQQNEHFSAVLVGKAPGEGLLPSFTLEDFTLPPELPLLIPSELVHARPDILGAEALLHASNAEYGVAISKLYPQLNLNADLGSQALTTGALFGGGSAVWSLVGQLTQPLFNPGLPAEKRAALAAFDTAAANYQSVVLEALRNVADALRALENDSKRLEALSAADFASEKFLESTQRRYRLGAASYYDLLIAQQQRLQTELDLTEGQAKRLVNTAVFYQAMGGGLNGITESTGDVLEAQSAERSASR</sequence>
<reference evidence="3 6" key="2">
    <citation type="submission" date="2019-02" db="EMBL/GenBank/DDBJ databases">
        <title>Complete genome sequence of Desulfobacter hydrogenophilus AcRS1.</title>
        <authorList>
            <person name="Marietou A."/>
            <person name="Lund M.B."/>
            <person name="Marshall I.P.G."/>
            <person name="Schreiber L."/>
            <person name="Jorgensen B."/>
        </authorList>
    </citation>
    <scope>NUCLEOTIDE SEQUENCE [LARGE SCALE GENOMIC DNA]</scope>
    <source>
        <strain evidence="3 6">AcRS1</strain>
    </source>
</reference>
<dbReference type="Proteomes" id="UP000248798">
    <property type="component" value="Unassembled WGS sequence"/>
</dbReference>
<dbReference type="Gene3D" id="1.20.1600.10">
    <property type="entry name" value="Outer membrane efflux proteins (OEP)"/>
    <property type="match status" value="1"/>
</dbReference>
<keyword evidence="6" id="KW-1185">Reference proteome</keyword>
<dbReference type="NCBIfam" id="TIGR01845">
    <property type="entry name" value="outer_NodT"/>
    <property type="match status" value="1"/>
</dbReference>
<evidence type="ECO:0000313" key="6">
    <source>
        <dbReference type="Proteomes" id="UP000293902"/>
    </source>
</evidence>
<name>A0A328FHS1_9BACT</name>